<dbReference type="EMBL" id="RYYV01000020">
    <property type="protein sequence ID" value="RUL70969.1"/>
    <property type="molecule type" value="Genomic_DNA"/>
</dbReference>
<protein>
    <submittedName>
        <fullName evidence="2">Uncharacterized protein</fullName>
    </submittedName>
</protein>
<sequence length="168" mass="18141">MKASWIKIPLLVSVLVAWSSNFSAYARSNANASIAQEKLCAANKVTQTNEIAARLAPIKSIKDLNAYIARTPAADSPLDYLSPEAKNRFISSLQFNGKGITSFSYADLEAELTPSQIYKLLSLFGMQRTVPFMKGARVVDDTDKMIMAVPMGDPCGGGRGTGQSSKRS</sequence>
<name>A0A3S0PFZ7_9GAMM</name>
<dbReference type="RefSeq" id="WP_126686473.1">
    <property type="nucleotide sequence ID" value="NZ_RYYV01000020.1"/>
</dbReference>
<evidence type="ECO:0000313" key="2">
    <source>
        <dbReference type="EMBL" id="RUL70969.1"/>
    </source>
</evidence>
<evidence type="ECO:0000313" key="3">
    <source>
        <dbReference type="Proteomes" id="UP000274358"/>
    </source>
</evidence>
<keyword evidence="1" id="KW-0732">Signal</keyword>
<gene>
    <name evidence="2" type="ORF">EKH80_19505</name>
</gene>
<reference evidence="2 3" key="1">
    <citation type="submission" date="2018-12" db="EMBL/GenBank/DDBJ databases">
        <title>Dyella dinghuensis sp. nov. DHOA06 and Dyella choica sp. nov. 4M-K27, isolated from forest soil.</title>
        <authorList>
            <person name="Qiu L.-H."/>
            <person name="Gao Z.-H."/>
        </authorList>
    </citation>
    <scope>NUCLEOTIDE SEQUENCE [LARGE SCALE GENOMIC DNA]</scope>
    <source>
        <strain evidence="2 3">4M-K27</strain>
    </source>
</reference>
<dbReference type="AlphaFoldDB" id="A0A3S0PFZ7"/>
<feature type="signal peptide" evidence="1">
    <location>
        <begin position="1"/>
        <end position="26"/>
    </location>
</feature>
<dbReference type="OrthoDB" id="6004551at2"/>
<accession>A0A3S0PFZ7</accession>
<proteinExistence type="predicted"/>
<dbReference type="Proteomes" id="UP000274358">
    <property type="component" value="Unassembled WGS sequence"/>
</dbReference>
<evidence type="ECO:0000256" key="1">
    <source>
        <dbReference type="SAM" id="SignalP"/>
    </source>
</evidence>
<organism evidence="2 3">
    <name type="scientific">Dyella choica</name>
    <dbReference type="NCBI Taxonomy" id="1927959"/>
    <lineage>
        <taxon>Bacteria</taxon>
        <taxon>Pseudomonadati</taxon>
        <taxon>Pseudomonadota</taxon>
        <taxon>Gammaproteobacteria</taxon>
        <taxon>Lysobacterales</taxon>
        <taxon>Rhodanobacteraceae</taxon>
        <taxon>Dyella</taxon>
    </lineage>
</organism>
<keyword evidence="3" id="KW-1185">Reference proteome</keyword>
<comment type="caution">
    <text evidence="2">The sequence shown here is derived from an EMBL/GenBank/DDBJ whole genome shotgun (WGS) entry which is preliminary data.</text>
</comment>
<feature type="chain" id="PRO_5018677515" evidence="1">
    <location>
        <begin position="27"/>
        <end position="168"/>
    </location>
</feature>